<dbReference type="PROSITE" id="PS51257">
    <property type="entry name" value="PROKAR_LIPOPROTEIN"/>
    <property type="match status" value="1"/>
</dbReference>
<feature type="domain" description="SusD-like N-terminal" evidence="8">
    <location>
        <begin position="89"/>
        <end position="234"/>
    </location>
</feature>
<keyword evidence="10" id="KW-1185">Reference proteome</keyword>
<organism evidence="9 10">
    <name type="scientific">Chitinophaga rhizophila</name>
    <dbReference type="NCBI Taxonomy" id="2866212"/>
    <lineage>
        <taxon>Bacteria</taxon>
        <taxon>Pseudomonadati</taxon>
        <taxon>Bacteroidota</taxon>
        <taxon>Chitinophagia</taxon>
        <taxon>Chitinophagales</taxon>
        <taxon>Chitinophagaceae</taxon>
        <taxon>Chitinophaga</taxon>
    </lineage>
</organism>
<accession>A0ABS7GBS8</accession>
<feature type="domain" description="RagB/SusD" evidence="7">
    <location>
        <begin position="329"/>
        <end position="485"/>
    </location>
</feature>
<feature type="signal peptide" evidence="6">
    <location>
        <begin position="1"/>
        <end position="22"/>
    </location>
</feature>
<dbReference type="Pfam" id="PF14322">
    <property type="entry name" value="SusD-like_3"/>
    <property type="match status" value="1"/>
</dbReference>
<evidence type="ECO:0000256" key="1">
    <source>
        <dbReference type="ARBA" id="ARBA00004442"/>
    </source>
</evidence>
<evidence type="ECO:0000313" key="10">
    <source>
        <dbReference type="Proteomes" id="UP000812961"/>
    </source>
</evidence>
<dbReference type="EMBL" id="JAICCF010000002">
    <property type="protein sequence ID" value="MBW8685128.1"/>
    <property type="molecule type" value="Genomic_DNA"/>
</dbReference>
<evidence type="ECO:0000256" key="3">
    <source>
        <dbReference type="ARBA" id="ARBA00022729"/>
    </source>
</evidence>
<dbReference type="InterPro" id="IPR011990">
    <property type="entry name" value="TPR-like_helical_dom_sf"/>
</dbReference>
<evidence type="ECO:0000256" key="4">
    <source>
        <dbReference type="ARBA" id="ARBA00023136"/>
    </source>
</evidence>
<reference evidence="9 10" key="1">
    <citation type="submission" date="2021-08" db="EMBL/GenBank/DDBJ databases">
        <title>The genome sequence of Chitinophaga sp. B61.</title>
        <authorList>
            <person name="Zhang X."/>
        </authorList>
    </citation>
    <scope>NUCLEOTIDE SEQUENCE [LARGE SCALE GENOMIC DNA]</scope>
    <source>
        <strain evidence="9 10">B61</strain>
    </source>
</reference>
<keyword evidence="4" id="KW-0472">Membrane</keyword>
<dbReference type="Proteomes" id="UP000812961">
    <property type="component" value="Unassembled WGS sequence"/>
</dbReference>
<comment type="similarity">
    <text evidence="2">Belongs to the SusD family.</text>
</comment>
<dbReference type="RefSeq" id="WP_220250338.1">
    <property type="nucleotide sequence ID" value="NZ_JAICCF010000002.1"/>
</dbReference>
<name>A0ABS7GBS8_9BACT</name>
<evidence type="ECO:0000256" key="2">
    <source>
        <dbReference type="ARBA" id="ARBA00006275"/>
    </source>
</evidence>
<dbReference type="InterPro" id="IPR012944">
    <property type="entry name" value="SusD_RagB_dom"/>
</dbReference>
<evidence type="ECO:0000256" key="5">
    <source>
        <dbReference type="ARBA" id="ARBA00023237"/>
    </source>
</evidence>
<dbReference type="InterPro" id="IPR033985">
    <property type="entry name" value="SusD-like_N"/>
</dbReference>
<comment type="subcellular location">
    <subcellularLocation>
        <location evidence="1">Cell outer membrane</location>
    </subcellularLocation>
</comment>
<gene>
    <name evidence="9" type="ORF">K1Y79_12370</name>
</gene>
<evidence type="ECO:0000313" key="9">
    <source>
        <dbReference type="EMBL" id="MBW8685128.1"/>
    </source>
</evidence>
<protein>
    <submittedName>
        <fullName evidence="9">RagB/SusD family nutrient uptake outer membrane protein</fullName>
    </submittedName>
</protein>
<sequence>MTKKLFGILIAASALIFSSCNKEYLDTNPTDAYPSEAVFSNMSGAWAAINGIHRSLYIQYDNQDQGGQGSIMINNDMLGDDLVMTAAGNGWFNAQYQWMTHRTVTATFLKYTYYFYYKIIANANMIITNIDNVDGDPAEKNIVKGQAEAYRAWAYWNLVQMYGKRFDATSNNTQLGVPLVLTNIITPTPRVTVAEVYTQINKDIDSAVVHLEGYTDNASHITGAVAKGIKARVALTQQDWATAAQYAAEARAGKRLMANDQYLQGFNDYGNVEWMWGSHQISEQTTYFYSFFAYMSANFNSSNIRTNPKAINNVLYERMSATDIRRQVWSPTGTGVPVPSGGIRAPYMNKKFLVASSSSIGDVPYMRVAEMYLIEAEAKARLNDNGGAADALFELMSNRDPNYTRSTATGAALLEEIMTNRRIELWGEGFRFYDLKRLNQPLDRTGTNHSNTFTNGLMQVPAGDIRWEFLIPQDEINANGTIIQNDL</sequence>
<comment type="caution">
    <text evidence="9">The sequence shown here is derived from an EMBL/GenBank/DDBJ whole genome shotgun (WGS) entry which is preliminary data.</text>
</comment>
<keyword evidence="5" id="KW-0998">Cell outer membrane</keyword>
<dbReference type="Pfam" id="PF07980">
    <property type="entry name" value="SusD_RagB"/>
    <property type="match status" value="1"/>
</dbReference>
<dbReference type="Gene3D" id="1.25.40.390">
    <property type="match status" value="1"/>
</dbReference>
<evidence type="ECO:0000259" key="8">
    <source>
        <dbReference type="Pfam" id="PF14322"/>
    </source>
</evidence>
<evidence type="ECO:0000259" key="7">
    <source>
        <dbReference type="Pfam" id="PF07980"/>
    </source>
</evidence>
<dbReference type="SUPFAM" id="SSF48452">
    <property type="entry name" value="TPR-like"/>
    <property type="match status" value="1"/>
</dbReference>
<keyword evidence="3 6" id="KW-0732">Signal</keyword>
<evidence type="ECO:0000256" key="6">
    <source>
        <dbReference type="SAM" id="SignalP"/>
    </source>
</evidence>
<feature type="chain" id="PRO_5046587521" evidence="6">
    <location>
        <begin position="23"/>
        <end position="487"/>
    </location>
</feature>
<proteinExistence type="inferred from homology"/>